<sequence>MCKVSVIVPIYNVEKYIEKCVRSLFEQTFDDIEYIFVDDATPDNSIEILSELLSVYPNRAINCKIIHHKENKGLTGARNTGISVASGMYIIHFDGDDWAEKTMIEDMYSMAESQGADIVLCDFRMIYTDKIVNYYTVDWSDDKVSSLQNYICYPWNVIWNMLVKHDIYMQHKLKSLEANAAYCEDFNLAVKLLLHANKIIHLSKILYNYNRLNISSIMHNLNEKTMNDEQVMYLDVIDYFKKEGVYQYYKKQLCWRILKSKQEWVLSTSTYNKFLDLYPESHNYILSCPFLNIKLKIMMWCLVHHVGVISKFMLLLRYLKNRNL</sequence>
<dbReference type="CDD" id="cd00761">
    <property type="entry name" value="Glyco_tranf_GTA_type"/>
    <property type="match status" value="1"/>
</dbReference>
<evidence type="ECO:0000256" key="2">
    <source>
        <dbReference type="ARBA" id="ARBA00022679"/>
    </source>
</evidence>
<dbReference type="RefSeq" id="WP_117670603.1">
    <property type="nucleotide sequence ID" value="NZ_CABOGR010000003.1"/>
</dbReference>
<keyword evidence="3" id="KW-0472">Membrane</keyword>
<gene>
    <name evidence="6" type="ORF">DWY14_06410</name>
    <name evidence="7" type="ORF">DWZ34_16780</name>
    <name evidence="5" type="ORF">DXD04_02615</name>
</gene>
<dbReference type="SUPFAM" id="SSF53448">
    <property type="entry name" value="Nucleotide-diphospho-sugar transferases"/>
    <property type="match status" value="1"/>
</dbReference>
<proteinExistence type="predicted"/>
<dbReference type="Gene3D" id="3.90.550.10">
    <property type="entry name" value="Spore Coat Polysaccharide Biosynthesis Protein SpsA, Chain A"/>
    <property type="match status" value="1"/>
</dbReference>
<dbReference type="PANTHER" id="PTHR22916">
    <property type="entry name" value="GLYCOSYLTRANSFERASE"/>
    <property type="match status" value="1"/>
</dbReference>
<feature type="transmembrane region" description="Helical" evidence="3">
    <location>
        <begin position="297"/>
        <end position="319"/>
    </location>
</feature>
<evidence type="ECO:0000256" key="3">
    <source>
        <dbReference type="SAM" id="Phobius"/>
    </source>
</evidence>
<dbReference type="EMBL" id="QRUY01000010">
    <property type="protein sequence ID" value="RGS08410.1"/>
    <property type="molecule type" value="Genomic_DNA"/>
</dbReference>
<dbReference type="InterPro" id="IPR001173">
    <property type="entry name" value="Glyco_trans_2-like"/>
</dbReference>
<dbReference type="Pfam" id="PF00535">
    <property type="entry name" value="Glycos_transf_2"/>
    <property type="match status" value="1"/>
</dbReference>
<evidence type="ECO:0000313" key="7">
    <source>
        <dbReference type="EMBL" id="RHM91697.1"/>
    </source>
</evidence>
<feature type="domain" description="Glycosyltransferase 2-like" evidence="4">
    <location>
        <begin position="5"/>
        <end position="131"/>
    </location>
</feature>
<keyword evidence="3" id="KW-0812">Transmembrane</keyword>
<dbReference type="AlphaFoldDB" id="A0A3E4N6D7"/>
<evidence type="ECO:0000313" key="6">
    <source>
        <dbReference type="EMBL" id="RGS08410.1"/>
    </source>
</evidence>
<evidence type="ECO:0000259" key="4">
    <source>
        <dbReference type="Pfam" id="PF00535"/>
    </source>
</evidence>
<reference evidence="8 9" key="1">
    <citation type="submission" date="2018-08" db="EMBL/GenBank/DDBJ databases">
        <title>A genome reference for cultivated species of the human gut microbiota.</title>
        <authorList>
            <person name="Zou Y."/>
            <person name="Xue W."/>
            <person name="Luo G."/>
        </authorList>
    </citation>
    <scope>NUCLEOTIDE SEQUENCE [LARGE SCALE GENOMIC DNA]</scope>
    <source>
        <strain evidence="6 10">AF24-16AC</strain>
        <strain evidence="7 9">AF31-28B-AC</strain>
        <strain evidence="5 8">TF10-3AC</strain>
    </source>
</reference>
<keyword evidence="2 5" id="KW-0808">Transferase</keyword>
<keyword evidence="8" id="KW-1185">Reference proteome</keyword>
<comment type="caution">
    <text evidence="5">The sequence shown here is derived from an EMBL/GenBank/DDBJ whole genome shotgun (WGS) entry which is preliminary data.</text>
</comment>
<dbReference type="PANTHER" id="PTHR22916:SF51">
    <property type="entry name" value="GLYCOSYLTRANSFERASE EPSH-RELATED"/>
    <property type="match status" value="1"/>
</dbReference>
<evidence type="ECO:0000313" key="5">
    <source>
        <dbReference type="EMBL" id="RGK57742.1"/>
    </source>
</evidence>
<dbReference type="EMBL" id="QSQT01000003">
    <property type="protein sequence ID" value="RGK57742.1"/>
    <property type="molecule type" value="Genomic_DNA"/>
</dbReference>
<dbReference type="InterPro" id="IPR029044">
    <property type="entry name" value="Nucleotide-diphossugar_trans"/>
</dbReference>
<accession>A0A3E4N6D7</accession>
<dbReference type="GO" id="GO:0016758">
    <property type="term" value="F:hexosyltransferase activity"/>
    <property type="evidence" value="ECO:0007669"/>
    <property type="project" value="UniProtKB-ARBA"/>
</dbReference>
<evidence type="ECO:0000313" key="10">
    <source>
        <dbReference type="Proteomes" id="UP000285750"/>
    </source>
</evidence>
<evidence type="ECO:0000313" key="8">
    <source>
        <dbReference type="Proteomes" id="UP000260862"/>
    </source>
</evidence>
<dbReference type="Proteomes" id="UP000285109">
    <property type="component" value="Unassembled WGS sequence"/>
</dbReference>
<name>A0A3E4N6D7_9BACT</name>
<dbReference type="Proteomes" id="UP000285750">
    <property type="component" value="Unassembled WGS sequence"/>
</dbReference>
<keyword evidence="3" id="KW-1133">Transmembrane helix</keyword>
<evidence type="ECO:0000256" key="1">
    <source>
        <dbReference type="ARBA" id="ARBA00022676"/>
    </source>
</evidence>
<protein>
    <submittedName>
        <fullName evidence="5">Glycosyltransferase family 2 protein</fullName>
    </submittedName>
</protein>
<dbReference type="Proteomes" id="UP000260862">
    <property type="component" value="Unassembled WGS sequence"/>
</dbReference>
<evidence type="ECO:0000313" key="9">
    <source>
        <dbReference type="Proteomes" id="UP000285109"/>
    </source>
</evidence>
<organism evidence="5 8">
    <name type="scientific">Phocaeicola plebeius</name>
    <dbReference type="NCBI Taxonomy" id="310297"/>
    <lineage>
        <taxon>Bacteria</taxon>
        <taxon>Pseudomonadati</taxon>
        <taxon>Bacteroidota</taxon>
        <taxon>Bacteroidia</taxon>
        <taxon>Bacteroidales</taxon>
        <taxon>Bacteroidaceae</taxon>
        <taxon>Phocaeicola</taxon>
    </lineage>
</organism>
<dbReference type="EMBL" id="QRQK01000052">
    <property type="protein sequence ID" value="RHM91697.1"/>
    <property type="molecule type" value="Genomic_DNA"/>
</dbReference>
<keyword evidence="1" id="KW-0328">Glycosyltransferase</keyword>